<dbReference type="EMBL" id="JAIFTH010000137">
    <property type="protein sequence ID" value="KAG9510475.1"/>
    <property type="molecule type" value="Genomic_DNA"/>
</dbReference>
<comment type="caution">
    <text evidence="6">The sequence shown here is derived from an EMBL/GenBank/DDBJ whole genome shotgun (WGS) entry which is preliminary data.</text>
</comment>
<protein>
    <recommendedName>
        <fullName evidence="2">Vacuolar protein-sorting-associated protein 25</fullName>
    </recommendedName>
    <alternativeName>
        <fullName evidence="5">ESCRT-II complex subunit VPS25</fullName>
    </alternativeName>
</protein>
<evidence type="ECO:0000256" key="3">
    <source>
        <dbReference type="ARBA" id="ARBA00022448"/>
    </source>
</evidence>
<dbReference type="PANTHER" id="PTHR13149">
    <property type="entry name" value="VACUOLAR PROTEIN SORTING-ASSOCIATED PROTEIN VPS25"/>
    <property type="match status" value="1"/>
</dbReference>
<name>A0ABQ7SAN0_9ACAR</name>
<keyword evidence="7" id="KW-1185">Reference proteome</keyword>
<proteinExistence type="inferred from homology"/>
<evidence type="ECO:0000313" key="7">
    <source>
        <dbReference type="Proteomes" id="UP000825002"/>
    </source>
</evidence>
<evidence type="ECO:0000256" key="4">
    <source>
        <dbReference type="ARBA" id="ARBA00022927"/>
    </source>
</evidence>
<dbReference type="InterPro" id="IPR036388">
    <property type="entry name" value="WH-like_DNA-bd_sf"/>
</dbReference>
<dbReference type="Gene3D" id="1.10.10.10">
    <property type="entry name" value="Winged helix-like DNA-binding domain superfamily/Winged helix DNA-binding domain"/>
    <property type="match status" value="1"/>
</dbReference>
<dbReference type="SUPFAM" id="SSF46785">
    <property type="entry name" value="Winged helix' DNA-binding domain"/>
    <property type="match status" value="2"/>
</dbReference>
<evidence type="ECO:0000256" key="2">
    <source>
        <dbReference type="ARBA" id="ARBA00017934"/>
    </source>
</evidence>
<dbReference type="InterPro" id="IPR036390">
    <property type="entry name" value="WH_DNA-bd_sf"/>
</dbReference>
<evidence type="ECO:0000313" key="6">
    <source>
        <dbReference type="EMBL" id="KAG9510475.1"/>
    </source>
</evidence>
<dbReference type="InterPro" id="IPR014041">
    <property type="entry name" value="ESCRT-II_cplx_Vps25-sub_N"/>
</dbReference>
<dbReference type="PANTHER" id="PTHR13149:SF0">
    <property type="entry name" value="VACUOLAR PROTEIN-SORTING-ASSOCIATED PROTEIN 25"/>
    <property type="match status" value="1"/>
</dbReference>
<evidence type="ECO:0000256" key="1">
    <source>
        <dbReference type="ARBA" id="ARBA00009674"/>
    </source>
</evidence>
<feature type="non-terminal residue" evidence="6">
    <location>
        <position position="1"/>
    </location>
</feature>
<accession>A0ABQ7SAN0</accession>
<dbReference type="InterPro" id="IPR008570">
    <property type="entry name" value="ESCRT-II_cplx_Vps25-sub"/>
</dbReference>
<comment type="similarity">
    <text evidence="1">Belongs to the VPS25 family.</text>
</comment>
<dbReference type="Gene3D" id="1.10.10.570">
    <property type="entry name" value="Winged helix' DNA-binding domain. Chain C. Domain 1"/>
    <property type="match status" value="1"/>
</dbReference>
<dbReference type="Pfam" id="PF05871">
    <property type="entry name" value="ESCRT-II"/>
    <property type="match status" value="1"/>
</dbReference>
<gene>
    <name evidence="6" type="primary">vps25</name>
    <name evidence="6" type="ORF">GZH46_00981</name>
</gene>
<keyword evidence="4" id="KW-0653">Protein transport</keyword>
<dbReference type="Proteomes" id="UP000825002">
    <property type="component" value="Unassembled WGS sequence"/>
</dbReference>
<evidence type="ECO:0000256" key="5">
    <source>
        <dbReference type="ARBA" id="ARBA00030094"/>
    </source>
</evidence>
<keyword evidence="3" id="KW-0813">Transport</keyword>
<organism evidence="6 7">
    <name type="scientific">Fragariocoptes setiger</name>
    <dbReference type="NCBI Taxonomy" id="1670756"/>
    <lineage>
        <taxon>Eukaryota</taxon>
        <taxon>Metazoa</taxon>
        <taxon>Ecdysozoa</taxon>
        <taxon>Arthropoda</taxon>
        <taxon>Chelicerata</taxon>
        <taxon>Arachnida</taxon>
        <taxon>Acari</taxon>
        <taxon>Acariformes</taxon>
        <taxon>Trombidiformes</taxon>
        <taxon>Prostigmata</taxon>
        <taxon>Eupodina</taxon>
        <taxon>Eriophyoidea</taxon>
        <taxon>Phytoptidae</taxon>
        <taxon>Fragariocoptes</taxon>
    </lineage>
</organism>
<reference evidence="6 7" key="1">
    <citation type="submission" date="2020-10" db="EMBL/GenBank/DDBJ databases">
        <authorList>
            <person name="Klimov P.B."/>
            <person name="Dyachkov S.M."/>
            <person name="Chetverikov P.E."/>
        </authorList>
    </citation>
    <scope>NUCLEOTIDE SEQUENCE [LARGE SCALE GENOMIC DNA]</scope>
    <source>
        <strain evidence="6">BMOC 18-1129-001#AD2665</strain>
        <tissue evidence="6">Entire mites</tissue>
    </source>
</reference>
<sequence length="178" mass="20942">MESPQGFTYPWEYNFPPFFTIQPNLETRRKQLEAWRSLIIEFCVSKNIHQLNIREWLGKSPFANDSIDRRLTLDALKLIMNSLSEKKFAEWTDKQHESCIIYWRPPAQWGQIVYDYVKKQSLQNSVLTFYELLNGDETKDCEFHGMDEAVFLKAIRILERDGKAAIIELDGSKGVKFV</sequence>